<name>A0ABY6CYH8_9BACT</name>
<evidence type="ECO:0000313" key="2">
    <source>
        <dbReference type="EMBL" id="UXX78976.1"/>
    </source>
</evidence>
<feature type="signal peptide" evidence="1">
    <location>
        <begin position="1"/>
        <end position="22"/>
    </location>
</feature>
<accession>A0ABY6CYH8</accession>
<proteinExistence type="predicted"/>
<sequence length="264" mass="30671">MTSKLFKYLFTLFVLLSTHAIAQHQYEEVGESMEAYIKENHLEQVESIVHNLAYSKEFLRQFLAKERQINADAINLKKGDIQIGEDVDIFVKHFTEHQNFTMVLVPISIYSLAVYDTILFSVLEVSDIWVEREFPYDNFKNDSIKSSLLSIKNHALLAEHIYDQALARTNTTIGEVKLELDETFISTNTIHEDIGEMTKKEKEAFKSHWGLLKKAFSHSVDLNVEMNVYVFGFDDLEVKCKNIQGESTFKVTPTNIFHRHHFQE</sequence>
<dbReference type="RefSeq" id="WP_263050720.1">
    <property type="nucleotide sequence ID" value="NZ_CP106735.1"/>
</dbReference>
<keyword evidence="3" id="KW-1185">Reference proteome</keyword>
<dbReference type="EMBL" id="CP106735">
    <property type="protein sequence ID" value="UXX78976.1"/>
    <property type="molecule type" value="Genomic_DNA"/>
</dbReference>
<dbReference type="Proteomes" id="UP001062165">
    <property type="component" value="Chromosome"/>
</dbReference>
<keyword evidence="1" id="KW-0732">Signal</keyword>
<feature type="chain" id="PRO_5047233838" description="DUF3887 domain-containing protein" evidence="1">
    <location>
        <begin position="23"/>
        <end position="264"/>
    </location>
</feature>
<evidence type="ECO:0000256" key="1">
    <source>
        <dbReference type="SAM" id="SignalP"/>
    </source>
</evidence>
<evidence type="ECO:0008006" key="4">
    <source>
        <dbReference type="Google" id="ProtNLM"/>
    </source>
</evidence>
<gene>
    <name evidence="2" type="ORF">N7E81_16605</name>
</gene>
<evidence type="ECO:0000313" key="3">
    <source>
        <dbReference type="Proteomes" id="UP001062165"/>
    </source>
</evidence>
<protein>
    <recommendedName>
        <fullName evidence="4">DUF3887 domain-containing protein</fullName>
    </recommendedName>
</protein>
<reference evidence="2" key="1">
    <citation type="submission" date="2022-10" db="EMBL/GenBank/DDBJ databases">
        <title>Comparative genomics and taxonomic characterization of three novel marine species of genus Reichenbachiella exhibiting antioxidant and polysaccharide degradation activities.</title>
        <authorList>
            <person name="Muhammad N."/>
            <person name="Lee Y.-J."/>
            <person name="Ko J."/>
            <person name="Kim S.-G."/>
        </authorList>
    </citation>
    <scope>NUCLEOTIDE SEQUENCE</scope>
    <source>
        <strain evidence="2">Wsw4-B4</strain>
    </source>
</reference>
<organism evidence="2 3">
    <name type="scientific">Reichenbachiella carrageenanivorans</name>
    <dbReference type="NCBI Taxonomy" id="2979869"/>
    <lineage>
        <taxon>Bacteria</taxon>
        <taxon>Pseudomonadati</taxon>
        <taxon>Bacteroidota</taxon>
        <taxon>Cytophagia</taxon>
        <taxon>Cytophagales</taxon>
        <taxon>Reichenbachiellaceae</taxon>
        <taxon>Reichenbachiella</taxon>
    </lineage>
</organism>